<name>A0A3Q7EF25_SOLLC</name>
<proteinExistence type="predicted"/>
<dbReference type="Gramene" id="Solyc01g060205.1.1">
    <property type="protein sequence ID" value="Solyc01g060205.1.1"/>
    <property type="gene ID" value="Solyc01g060205.1"/>
</dbReference>
<reference evidence="1" key="2">
    <citation type="submission" date="2019-01" db="UniProtKB">
        <authorList>
            <consortium name="EnsemblPlants"/>
        </authorList>
    </citation>
    <scope>IDENTIFICATION</scope>
    <source>
        <strain evidence="1">cv. Heinz 1706</strain>
    </source>
</reference>
<dbReference type="AlphaFoldDB" id="A0A3Q7EF25"/>
<dbReference type="STRING" id="4081.A0A3Q7EF25"/>
<accession>A0A3Q7EF25</accession>
<evidence type="ECO:0000313" key="2">
    <source>
        <dbReference type="Proteomes" id="UP000004994"/>
    </source>
</evidence>
<dbReference type="EnsemblPlants" id="Solyc01g060205.1.1">
    <property type="protein sequence ID" value="Solyc01g060205.1.1"/>
    <property type="gene ID" value="Solyc01g060205.1"/>
</dbReference>
<keyword evidence="2" id="KW-1185">Reference proteome</keyword>
<reference evidence="1" key="1">
    <citation type="journal article" date="2012" name="Nature">
        <title>The tomato genome sequence provides insights into fleshy fruit evolution.</title>
        <authorList>
            <consortium name="Tomato Genome Consortium"/>
        </authorList>
    </citation>
    <scope>NUCLEOTIDE SEQUENCE [LARGE SCALE GENOMIC DNA]</scope>
    <source>
        <strain evidence="1">cv. Heinz 1706</strain>
    </source>
</reference>
<dbReference type="PANTHER" id="PTHR21596">
    <property type="entry name" value="RIBONUCLEASE P SUBUNIT P38"/>
    <property type="match status" value="1"/>
</dbReference>
<dbReference type="Proteomes" id="UP000004994">
    <property type="component" value="Chromosome 1"/>
</dbReference>
<dbReference type="PANTHER" id="PTHR21596:SF23">
    <property type="entry name" value="FACTOR OF DNA METHYLATION 4"/>
    <property type="match status" value="1"/>
</dbReference>
<evidence type="ECO:0000313" key="1">
    <source>
        <dbReference type="EnsemblPlants" id="Solyc01g060205.1.1"/>
    </source>
</evidence>
<protein>
    <submittedName>
        <fullName evidence="1">Uncharacterized protein</fullName>
    </submittedName>
</protein>
<dbReference type="InterPro" id="IPR045177">
    <property type="entry name" value="FDM1-5/IDN2"/>
</dbReference>
<dbReference type="InParanoid" id="A0A3Q7EF25"/>
<organism evidence="1">
    <name type="scientific">Solanum lycopersicum</name>
    <name type="common">Tomato</name>
    <name type="synonym">Lycopersicon esculentum</name>
    <dbReference type="NCBI Taxonomy" id="4081"/>
    <lineage>
        <taxon>Eukaryota</taxon>
        <taxon>Viridiplantae</taxon>
        <taxon>Streptophyta</taxon>
        <taxon>Embryophyta</taxon>
        <taxon>Tracheophyta</taxon>
        <taxon>Spermatophyta</taxon>
        <taxon>Magnoliopsida</taxon>
        <taxon>eudicotyledons</taxon>
        <taxon>Gunneridae</taxon>
        <taxon>Pentapetalae</taxon>
        <taxon>asterids</taxon>
        <taxon>lamiids</taxon>
        <taxon>Solanales</taxon>
        <taxon>Solanaceae</taxon>
        <taxon>Solanoideae</taxon>
        <taxon>Solaneae</taxon>
        <taxon>Solanum</taxon>
        <taxon>Solanum subgen. Lycopersicon</taxon>
    </lineage>
</organism>
<dbReference type="GO" id="GO:0080188">
    <property type="term" value="P:gene silencing by siRNA-directed DNA methylation"/>
    <property type="evidence" value="ECO:0007669"/>
    <property type="project" value="InterPro"/>
</dbReference>
<sequence length="79" mass="9405">MLQMADDHKRVKESHYKRIIELAANLDQKQSLQLQIERLRGSMEVMRLVNQEGDLEAKKNCSQFKEKSRRVKNLIGWKH</sequence>